<evidence type="ECO:0000313" key="8">
    <source>
        <dbReference type="EMBL" id="PWN41848.1"/>
    </source>
</evidence>
<dbReference type="InterPro" id="IPR002048">
    <property type="entry name" value="EF_hand_dom"/>
</dbReference>
<dbReference type="InterPro" id="IPR018247">
    <property type="entry name" value="EF_Hand_1_Ca_BS"/>
</dbReference>
<dbReference type="Pfam" id="PF25886">
    <property type="entry name" value="Msy1"/>
    <property type="match status" value="1"/>
</dbReference>
<dbReference type="InParanoid" id="A0A316VY63"/>
<dbReference type="AlphaFoldDB" id="A0A316VY63"/>
<feature type="compositionally biased region" description="Basic and acidic residues" evidence="5">
    <location>
        <begin position="855"/>
        <end position="864"/>
    </location>
</feature>
<dbReference type="PROSITE" id="PS00018">
    <property type="entry name" value="EF_HAND_1"/>
    <property type="match status" value="1"/>
</dbReference>
<dbReference type="InterPro" id="IPR010920">
    <property type="entry name" value="LSM_dom_sf"/>
</dbReference>
<dbReference type="GO" id="GO:0006874">
    <property type="term" value="P:intracellular calcium ion homeostasis"/>
    <property type="evidence" value="ECO:0007669"/>
    <property type="project" value="TreeGrafter"/>
</dbReference>
<feature type="region of interest" description="Disordered" evidence="5">
    <location>
        <begin position="827"/>
        <end position="864"/>
    </location>
</feature>
<dbReference type="EMBL" id="KZ819387">
    <property type="protein sequence ID" value="PWN41848.1"/>
    <property type="molecule type" value="Genomic_DNA"/>
</dbReference>
<dbReference type="GeneID" id="37036036"/>
<feature type="region of interest" description="Disordered" evidence="5">
    <location>
        <begin position="30"/>
        <end position="54"/>
    </location>
</feature>
<keyword evidence="2 6" id="KW-0812">Transmembrane</keyword>
<keyword evidence="4 6" id="KW-0472">Membrane</keyword>
<dbReference type="InterPro" id="IPR058650">
    <property type="entry name" value="Msy1/2-like"/>
</dbReference>
<dbReference type="GO" id="GO:0016020">
    <property type="term" value="C:membrane"/>
    <property type="evidence" value="ECO:0007669"/>
    <property type="project" value="UniProtKB-SubCell"/>
</dbReference>
<feature type="transmembrane region" description="Helical" evidence="6">
    <location>
        <begin position="342"/>
        <end position="362"/>
    </location>
</feature>
<dbReference type="FunCoup" id="A0A316VY63">
    <property type="interactions" value="7"/>
</dbReference>
<evidence type="ECO:0000313" key="9">
    <source>
        <dbReference type="Proteomes" id="UP000245783"/>
    </source>
</evidence>
<name>A0A316VY63_9BASI</name>
<evidence type="ECO:0000256" key="3">
    <source>
        <dbReference type="ARBA" id="ARBA00022989"/>
    </source>
</evidence>
<proteinExistence type="predicted"/>
<dbReference type="GO" id="GO:0005509">
    <property type="term" value="F:calcium ion binding"/>
    <property type="evidence" value="ECO:0007669"/>
    <property type="project" value="InterPro"/>
</dbReference>
<comment type="subcellular location">
    <subcellularLocation>
        <location evidence="1">Membrane</location>
    </subcellularLocation>
</comment>
<dbReference type="GO" id="GO:0005262">
    <property type="term" value="F:calcium channel activity"/>
    <property type="evidence" value="ECO:0007669"/>
    <property type="project" value="TreeGrafter"/>
</dbReference>
<dbReference type="Proteomes" id="UP000245783">
    <property type="component" value="Unassembled WGS sequence"/>
</dbReference>
<evidence type="ECO:0000256" key="6">
    <source>
        <dbReference type="SAM" id="Phobius"/>
    </source>
</evidence>
<evidence type="ECO:0000256" key="5">
    <source>
        <dbReference type="SAM" id="MobiDB-lite"/>
    </source>
</evidence>
<evidence type="ECO:0000256" key="4">
    <source>
        <dbReference type="ARBA" id="ARBA00023136"/>
    </source>
</evidence>
<reference evidence="8 9" key="1">
    <citation type="journal article" date="2018" name="Mol. Biol. Evol.">
        <title>Broad Genomic Sampling Reveals a Smut Pathogenic Ancestry of the Fungal Clade Ustilaginomycotina.</title>
        <authorList>
            <person name="Kijpornyongpan T."/>
            <person name="Mondo S.J."/>
            <person name="Barry K."/>
            <person name="Sandor L."/>
            <person name="Lee J."/>
            <person name="Lipzen A."/>
            <person name="Pangilinan J."/>
            <person name="LaButti K."/>
            <person name="Hainaut M."/>
            <person name="Henrissat B."/>
            <person name="Grigoriev I.V."/>
            <person name="Spatafora J.W."/>
            <person name="Aime M.C."/>
        </authorList>
    </citation>
    <scope>NUCLEOTIDE SEQUENCE [LARGE SCALE GENOMIC DNA]</scope>
    <source>
        <strain evidence="8 9">MCA 4658</strain>
    </source>
</reference>
<feature type="compositionally biased region" description="Basic and acidic residues" evidence="5">
    <location>
        <begin position="42"/>
        <end position="54"/>
    </location>
</feature>
<feature type="transmembrane region" description="Helical" evidence="6">
    <location>
        <begin position="602"/>
        <end position="628"/>
    </location>
</feature>
<feature type="region of interest" description="Disordered" evidence="5">
    <location>
        <begin position="67"/>
        <end position="136"/>
    </location>
</feature>
<dbReference type="InterPro" id="IPR006685">
    <property type="entry name" value="MscS_channel_2nd"/>
</dbReference>
<dbReference type="Gene3D" id="2.30.30.60">
    <property type="match status" value="1"/>
</dbReference>
<feature type="transmembrane region" description="Helical" evidence="6">
    <location>
        <begin position="201"/>
        <end position="223"/>
    </location>
</feature>
<organism evidence="8 9">
    <name type="scientific">Ceraceosorus guamensis</name>
    <dbReference type="NCBI Taxonomy" id="1522189"/>
    <lineage>
        <taxon>Eukaryota</taxon>
        <taxon>Fungi</taxon>
        <taxon>Dikarya</taxon>
        <taxon>Basidiomycota</taxon>
        <taxon>Ustilaginomycotina</taxon>
        <taxon>Exobasidiomycetes</taxon>
        <taxon>Ceraceosorales</taxon>
        <taxon>Ceraceosoraceae</taxon>
        <taxon>Ceraceosorus</taxon>
    </lineage>
</organism>
<feature type="transmembrane region" description="Helical" evidence="6">
    <location>
        <begin position="566"/>
        <end position="590"/>
    </location>
</feature>
<dbReference type="OrthoDB" id="544685at2759"/>
<dbReference type="PANTHER" id="PTHR31323">
    <property type="entry name" value="MECHANOSENSITIVE ION CHANNEL PROTEIN MSY2"/>
    <property type="match status" value="1"/>
</dbReference>
<dbReference type="PANTHER" id="PTHR31323:SF15">
    <property type="entry name" value="MECHANOSENSITIVE ION CHANNEL PROTEIN MSY1"/>
    <property type="match status" value="1"/>
</dbReference>
<dbReference type="RefSeq" id="XP_025369008.1">
    <property type="nucleotide sequence ID" value="XM_025514166.1"/>
</dbReference>
<feature type="domain" description="EF-hand" evidence="7">
    <location>
        <begin position="517"/>
        <end position="552"/>
    </location>
</feature>
<dbReference type="SUPFAM" id="SSF50182">
    <property type="entry name" value="Sm-like ribonucleoproteins"/>
    <property type="match status" value="1"/>
</dbReference>
<evidence type="ECO:0000256" key="2">
    <source>
        <dbReference type="ARBA" id="ARBA00022692"/>
    </source>
</evidence>
<dbReference type="Pfam" id="PF00924">
    <property type="entry name" value="MS_channel_2nd"/>
    <property type="match status" value="1"/>
</dbReference>
<dbReference type="PROSITE" id="PS50222">
    <property type="entry name" value="EF_HAND_2"/>
    <property type="match status" value="1"/>
</dbReference>
<dbReference type="InterPro" id="IPR023408">
    <property type="entry name" value="MscS_beta-dom_sf"/>
</dbReference>
<sequence>MASIPRHSLRYEEFAASDMDTDTLTSRFRISPSAEAEAEDQATPKDHTRDDHAARCRATTSALTLDEDEFDIEKEKQPWVSGSGQPREAERRQKYYASETYSPNSYPPHPTAQGRHSDSEQWSYGGAGNYSPGRAPVRGSKLDVENDAGANGKSEAGWGFRMPWHGKGYAAPPGDDFKDDSSGSRSDGRLIARLASHLGKIGFTLLITALLWIPGLVALLIYGARPSNGFAQPQVWSVGIFWWSIWLSCSFLATFVCHVVASIVPRFFLSLLGGVQAIKTPAAYLLAVKRYAAAFLWTLFVWIAWLVIIVTHFNDPSQKSVIQQGETAVESSSSDVSSTANLIVTIGRFFFGLALCSAILLVEKFAVQWIAYRFHRVQYEFRISVESQHVDVLAALYAKARPNYPGLTLKAERAYSGNSLGSGAVPELAAFGTASSRLKSQRMRATGPSASILGTAASSMNPSVMLPFGPRAIVLRSLDSESETRKLAKRIYATFASKSASGDASSIGLEDIADCFPNAHRATQAMELLDADGNGSVTASELEQGCIAIRKERMSLMASMHDVDSAVAALDGVFMSFYMLISLSIIAALLSVKFRTAALSMGAVLLGLSWLIGASAQEALAAILFVFVKHPIDVGDNIEIPGLLTESEKNVTLAVHELQLLSTVFETTTGKLLQVPNAILATKVIVNFNRSGPIDEQVSITVDYTTELSAIEELRQDMLRWIDSRARDYRPGLDIHIQDLGDQSKLVLQASIRHKSNWADASLRAERKNIWLCAFRHFMQLRKIYGPSGDPHSVPIRRVAMVDAPKAQTPPLAHAPKKPEEYTLLDSRTQASEAEHAAAADVKGYSTSLSQAPAHDQRQRTPRR</sequence>
<evidence type="ECO:0000256" key="1">
    <source>
        <dbReference type="ARBA" id="ARBA00004370"/>
    </source>
</evidence>
<keyword evidence="3 6" id="KW-1133">Transmembrane helix</keyword>
<accession>A0A316VY63</accession>
<feature type="transmembrane region" description="Helical" evidence="6">
    <location>
        <begin position="267"/>
        <end position="287"/>
    </location>
</feature>
<evidence type="ECO:0000259" key="7">
    <source>
        <dbReference type="PROSITE" id="PS50222"/>
    </source>
</evidence>
<keyword evidence="9" id="KW-1185">Reference proteome</keyword>
<feature type="transmembrane region" description="Helical" evidence="6">
    <location>
        <begin position="294"/>
        <end position="313"/>
    </location>
</feature>
<feature type="transmembrane region" description="Helical" evidence="6">
    <location>
        <begin position="235"/>
        <end position="261"/>
    </location>
</feature>
<protein>
    <recommendedName>
        <fullName evidence="7">EF-hand domain-containing protein</fullName>
    </recommendedName>
</protein>
<gene>
    <name evidence="8" type="ORF">IE81DRAFT_324192</name>
</gene>